<feature type="transmembrane region" description="Helical" evidence="1">
    <location>
        <begin position="12"/>
        <end position="30"/>
    </location>
</feature>
<evidence type="ECO:0000256" key="1">
    <source>
        <dbReference type="SAM" id="Phobius"/>
    </source>
</evidence>
<keyword evidence="1" id="KW-0812">Transmembrane</keyword>
<comment type="caution">
    <text evidence="2">The sequence shown here is derived from an EMBL/GenBank/DDBJ whole genome shotgun (WGS) entry which is preliminary data.</text>
</comment>
<gene>
    <name evidence="2" type="ORF">ACFFTR_24525</name>
</gene>
<feature type="transmembrane region" description="Helical" evidence="1">
    <location>
        <begin position="91"/>
        <end position="111"/>
    </location>
</feature>
<evidence type="ECO:0000313" key="2">
    <source>
        <dbReference type="EMBL" id="MFB9446261.1"/>
    </source>
</evidence>
<evidence type="ECO:0000313" key="3">
    <source>
        <dbReference type="Proteomes" id="UP001589608"/>
    </source>
</evidence>
<feature type="transmembrane region" description="Helical" evidence="1">
    <location>
        <begin position="57"/>
        <end position="79"/>
    </location>
</feature>
<keyword evidence="1" id="KW-0472">Membrane</keyword>
<keyword evidence="3" id="KW-1185">Reference proteome</keyword>
<keyword evidence="1" id="KW-1133">Transmembrane helix</keyword>
<accession>A0ABV5MBM9</accession>
<proteinExistence type="predicted"/>
<dbReference type="EMBL" id="JBHMCA010000046">
    <property type="protein sequence ID" value="MFB9446261.1"/>
    <property type="molecule type" value="Genomic_DNA"/>
</dbReference>
<organism evidence="2 3">
    <name type="scientific">Dactylosporangium vinaceum</name>
    <dbReference type="NCBI Taxonomy" id="53362"/>
    <lineage>
        <taxon>Bacteria</taxon>
        <taxon>Bacillati</taxon>
        <taxon>Actinomycetota</taxon>
        <taxon>Actinomycetes</taxon>
        <taxon>Micromonosporales</taxon>
        <taxon>Micromonosporaceae</taxon>
        <taxon>Dactylosporangium</taxon>
    </lineage>
</organism>
<protein>
    <recommendedName>
        <fullName evidence="4">DUF998 domain-containing protein</fullName>
    </recommendedName>
</protein>
<dbReference type="RefSeq" id="WP_223102279.1">
    <property type="nucleotide sequence ID" value="NZ_CP061913.1"/>
</dbReference>
<sequence length="113" mass="12289">MVERRRLSFVDGFWSFVVGGVVIASALLALDPITRPEDCLNTAGNASAFDNPVWDGYLVLAVIVWFSAVVVELGVLATLRRRRAVDIALRATCVLTLTILISCECLGLLLVCH</sequence>
<dbReference type="Proteomes" id="UP001589608">
    <property type="component" value="Unassembled WGS sequence"/>
</dbReference>
<name>A0ABV5MBM9_9ACTN</name>
<evidence type="ECO:0008006" key="4">
    <source>
        <dbReference type="Google" id="ProtNLM"/>
    </source>
</evidence>
<reference evidence="2 3" key="1">
    <citation type="submission" date="2024-09" db="EMBL/GenBank/DDBJ databases">
        <authorList>
            <person name="Sun Q."/>
            <person name="Mori K."/>
        </authorList>
    </citation>
    <scope>NUCLEOTIDE SEQUENCE [LARGE SCALE GENOMIC DNA]</scope>
    <source>
        <strain evidence="2 3">JCM 3307</strain>
    </source>
</reference>